<feature type="compositionally biased region" description="Polar residues" evidence="1">
    <location>
        <begin position="30"/>
        <end position="51"/>
    </location>
</feature>
<keyword evidence="3" id="KW-1185">Reference proteome</keyword>
<reference evidence="2 3" key="1">
    <citation type="submission" date="2024-05" db="EMBL/GenBank/DDBJ databases">
        <title>A draft genome resource for the thread blight pathogen Marasmius tenuissimus strain MS-2.</title>
        <authorList>
            <person name="Yulfo-Soto G.E."/>
            <person name="Baruah I.K."/>
            <person name="Amoako-Attah I."/>
            <person name="Bukari Y."/>
            <person name="Meinhardt L.W."/>
            <person name="Bailey B.A."/>
            <person name="Cohen S.P."/>
        </authorList>
    </citation>
    <scope>NUCLEOTIDE SEQUENCE [LARGE SCALE GENOMIC DNA]</scope>
    <source>
        <strain evidence="2 3">MS-2</strain>
    </source>
</reference>
<dbReference type="EMBL" id="JBBXMP010000308">
    <property type="protein sequence ID" value="KAL0058482.1"/>
    <property type="molecule type" value="Genomic_DNA"/>
</dbReference>
<feature type="compositionally biased region" description="Basic and acidic residues" evidence="1">
    <location>
        <begin position="7"/>
        <end position="16"/>
    </location>
</feature>
<feature type="region of interest" description="Disordered" evidence="1">
    <location>
        <begin position="1"/>
        <end position="186"/>
    </location>
</feature>
<organism evidence="2 3">
    <name type="scientific">Marasmius tenuissimus</name>
    <dbReference type="NCBI Taxonomy" id="585030"/>
    <lineage>
        <taxon>Eukaryota</taxon>
        <taxon>Fungi</taxon>
        <taxon>Dikarya</taxon>
        <taxon>Basidiomycota</taxon>
        <taxon>Agaricomycotina</taxon>
        <taxon>Agaricomycetes</taxon>
        <taxon>Agaricomycetidae</taxon>
        <taxon>Agaricales</taxon>
        <taxon>Marasmiineae</taxon>
        <taxon>Marasmiaceae</taxon>
        <taxon>Marasmius</taxon>
    </lineage>
</organism>
<dbReference type="Proteomes" id="UP001437256">
    <property type="component" value="Unassembled WGS sequence"/>
</dbReference>
<accession>A0ABR2ZDD9</accession>
<sequence>MPFKSSKKTDENREFRGSGSTRSKRRISESAIQQETNETPSQSVSQTSSIAQRVRKRFRFSRTRTPTPEPELKPMEIDSPDVILRSSEPSPDIAADGESNEDLDSDRDIDMSNIASTPRAGPSRHPDTIRSSSAPPSPHFDPGNLEFLSGGNEDQTFELSTLLEEHTSSRALPDSPQTPRHPPCLY</sequence>
<gene>
    <name evidence="2" type="ORF">AAF712_014832</name>
</gene>
<comment type="caution">
    <text evidence="2">The sequence shown here is derived from an EMBL/GenBank/DDBJ whole genome shotgun (WGS) entry which is preliminary data.</text>
</comment>
<proteinExistence type="predicted"/>
<name>A0ABR2ZDD9_9AGAR</name>
<evidence type="ECO:0000313" key="3">
    <source>
        <dbReference type="Proteomes" id="UP001437256"/>
    </source>
</evidence>
<feature type="compositionally biased region" description="Acidic residues" evidence="1">
    <location>
        <begin position="98"/>
        <end position="107"/>
    </location>
</feature>
<feature type="compositionally biased region" description="Basic residues" evidence="1">
    <location>
        <begin position="53"/>
        <end position="62"/>
    </location>
</feature>
<evidence type="ECO:0008006" key="4">
    <source>
        <dbReference type="Google" id="ProtNLM"/>
    </source>
</evidence>
<evidence type="ECO:0000256" key="1">
    <source>
        <dbReference type="SAM" id="MobiDB-lite"/>
    </source>
</evidence>
<protein>
    <recommendedName>
        <fullName evidence="4">CARMIL C-terminal domain-containing protein</fullName>
    </recommendedName>
</protein>
<evidence type="ECO:0000313" key="2">
    <source>
        <dbReference type="EMBL" id="KAL0058482.1"/>
    </source>
</evidence>